<keyword evidence="8" id="KW-1185">Reference proteome</keyword>
<evidence type="ECO:0000256" key="5">
    <source>
        <dbReference type="ARBA" id="ARBA00022884"/>
    </source>
</evidence>
<dbReference type="GO" id="GO:0005737">
    <property type="term" value="C:cytoplasm"/>
    <property type="evidence" value="ECO:0007669"/>
    <property type="project" value="TreeGrafter"/>
</dbReference>
<dbReference type="SMART" id="SM00316">
    <property type="entry name" value="S1"/>
    <property type="match status" value="1"/>
</dbReference>
<dbReference type="GO" id="GO:0016787">
    <property type="term" value="F:hydrolase activity"/>
    <property type="evidence" value="ECO:0007669"/>
    <property type="project" value="UniProtKB-KW"/>
</dbReference>
<dbReference type="STRING" id="29349.CLOTH_13100"/>
<keyword evidence="4" id="KW-0460">Magnesium</keyword>
<dbReference type="GO" id="GO:0004540">
    <property type="term" value="F:RNA nuclease activity"/>
    <property type="evidence" value="ECO:0007669"/>
    <property type="project" value="InterPro"/>
</dbReference>
<evidence type="ECO:0000256" key="3">
    <source>
        <dbReference type="ARBA" id="ARBA00022801"/>
    </source>
</evidence>
<dbReference type="Pfam" id="PF10150">
    <property type="entry name" value="RNase_E_G"/>
    <property type="match status" value="1"/>
</dbReference>
<dbReference type="SUPFAM" id="SSF50249">
    <property type="entry name" value="Nucleic acid-binding proteins"/>
    <property type="match status" value="1"/>
</dbReference>
<evidence type="ECO:0000259" key="6">
    <source>
        <dbReference type="SMART" id="SM00316"/>
    </source>
</evidence>
<name>A0A1V4I6D7_9FIRM</name>
<evidence type="ECO:0000256" key="1">
    <source>
        <dbReference type="ARBA" id="ARBA00001946"/>
    </source>
</evidence>
<feature type="domain" description="S1 motif" evidence="6">
    <location>
        <begin position="35"/>
        <end position="98"/>
    </location>
</feature>
<evidence type="ECO:0000313" key="7">
    <source>
        <dbReference type="EMBL" id="OPJ55552.1"/>
    </source>
</evidence>
<dbReference type="Proteomes" id="UP000190140">
    <property type="component" value="Unassembled WGS sequence"/>
</dbReference>
<keyword evidence="5" id="KW-0694">RNA-binding</keyword>
<dbReference type="Gene3D" id="3.40.1260.20">
    <property type="entry name" value="Ribonuclease E, catalytic domain"/>
    <property type="match status" value="1"/>
</dbReference>
<evidence type="ECO:0000256" key="4">
    <source>
        <dbReference type="ARBA" id="ARBA00022842"/>
    </source>
</evidence>
<dbReference type="PANTHER" id="PTHR30001">
    <property type="entry name" value="RIBONUCLEASE"/>
    <property type="match status" value="1"/>
</dbReference>
<evidence type="ECO:0000313" key="8">
    <source>
        <dbReference type="Proteomes" id="UP000190140"/>
    </source>
</evidence>
<comment type="caution">
    <text evidence="7">The sequence shown here is derived from an EMBL/GenBank/DDBJ whole genome shotgun (WGS) entry which is preliminary data.</text>
</comment>
<dbReference type="AlphaFoldDB" id="A0A1V4I6D7"/>
<dbReference type="CDD" id="cd04453">
    <property type="entry name" value="S1_RNase_E"/>
    <property type="match status" value="1"/>
</dbReference>
<dbReference type="Gene3D" id="2.40.50.140">
    <property type="entry name" value="Nucleic acid-binding proteins"/>
    <property type="match status" value="1"/>
</dbReference>
<dbReference type="InterPro" id="IPR003029">
    <property type="entry name" value="S1_domain"/>
</dbReference>
<keyword evidence="3 7" id="KW-0378">Hydrolase</keyword>
<dbReference type="GO" id="GO:0006364">
    <property type="term" value="P:rRNA processing"/>
    <property type="evidence" value="ECO:0007669"/>
    <property type="project" value="TreeGrafter"/>
</dbReference>
<dbReference type="InterPro" id="IPR019307">
    <property type="entry name" value="RNA-bd_AU-1/RNase_E/G"/>
</dbReference>
<keyword evidence="2" id="KW-0479">Metal-binding</keyword>
<accession>A0A1V4I6D7</accession>
<evidence type="ECO:0000256" key="2">
    <source>
        <dbReference type="ARBA" id="ARBA00022723"/>
    </source>
</evidence>
<dbReference type="RefSeq" id="WP_079412298.1">
    <property type="nucleotide sequence ID" value="NZ_MZGW01000004.1"/>
</dbReference>
<organism evidence="7 8">
    <name type="scientific">Alkalithermobacter paradoxus</name>
    <dbReference type="NCBI Taxonomy" id="29349"/>
    <lineage>
        <taxon>Bacteria</taxon>
        <taxon>Bacillati</taxon>
        <taxon>Bacillota</taxon>
        <taxon>Clostridia</taxon>
        <taxon>Peptostreptococcales</taxon>
        <taxon>Tepidibacteraceae</taxon>
        <taxon>Alkalithermobacter</taxon>
    </lineage>
</organism>
<dbReference type="OrthoDB" id="9804278at2"/>
<comment type="cofactor">
    <cofactor evidence="1">
        <name>Mg(2+)</name>
        <dbReference type="ChEBI" id="CHEBI:18420"/>
    </cofactor>
</comment>
<dbReference type="PANTHER" id="PTHR30001:SF0">
    <property type="entry name" value="RIBONUCLEASE G"/>
    <property type="match status" value="1"/>
</dbReference>
<dbReference type="GO" id="GO:0003723">
    <property type="term" value="F:RNA binding"/>
    <property type="evidence" value="ECO:0007669"/>
    <property type="project" value="UniProtKB-KW"/>
</dbReference>
<dbReference type="NCBIfam" id="TIGR00757">
    <property type="entry name" value="RNaseEG"/>
    <property type="match status" value="1"/>
</dbReference>
<sequence length="467" mass="53291">MKSLIIDWGCIESKIAYLEDNKLVDLWIERNDEKIIGNIYRGKVTKVLKGMEAAFVDIGLHKSGYLPLKNEEIKQGQDILVQVKKEGEKDKGPKLTTEISLPGRSLVLVCNKDHLGISNKIECEDEKKRLLDIASEIKPNGKGIIIRTQAIDVKKEELQNDLKNLLKMYENIEKEYKLGIGSKLLFKDIDISLKTIRDNLAQDIEEIIINDYKKYGEIKSLAKSINVSFTSKIKYFDDVVDIFDYYGIQSQIQRALNRKVWLKSGGYIIIDKTEALTVIDVNTGKFTGSLGLDETIFKTNCEAAVEIARQLRLRDISGIIIIDFIDMKSKEHKDKLLKMLSRHLRDDKTRTNVLGITNLGLVEVVRKKTRNSIDSHFKMECSVCSGEGKIRSISSILDNIEKEVRRIREHTVMESVIFEVSENVYELINKDNLNDINKISNYYGIDINIRKCDKIKAGDIKVVLKGC</sequence>
<dbReference type="GO" id="GO:0046872">
    <property type="term" value="F:metal ion binding"/>
    <property type="evidence" value="ECO:0007669"/>
    <property type="project" value="UniProtKB-KW"/>
</dbReference>
<dbReference type="InterPro" id="IPR004659">
    <property type="entry name" value="RNase_E/G"/>
</dbReference>
<dbReference type="EMBL" id="MZGW01000004">
    <property type="protein sequence ID" value="OPJ55552.1"/>
    <property type="molecule type" value="Genomic_DNA"/>
</dbReference>
<protein>
    <submittedName>
        <fullName evidence="7">Ribonuclease G</fullName>
        <ecNumber evidence="7">3.1.26.-</ecNumber>
    </submittedName>
</protein>
<dbReference type="EC" id="3.1.26.-" evidence="7"/>
<gene>
    <name evidence="7" type="primary">rng</name>
    <name evidence="7" type="ORF">CLOTH_13100</name>
</gene>
<dbReference type="InterPro" id="IPR012340">
    <property type="entry name" value="NA-bd_OB-fold"/>
</dbReference>
<proteinExistence type="predicted"/>
<reference evidence="7 8" key="1">
    <citation type="submission" date="2017-03" db="EMBL/GenBank/DDBJ databases">
        <title>Genome sequence of Clostridium thermoalcaliphilum DSM 7309.</title>
        <authorList>
            <person name="Poehlein A."/>
            <person name="Daniel R."/>
        </authorList>
    </citation>
    <scope>NUCLEOTIDE SEQUENCE [LARGE SCALE GENOMIC DNA]</scope>
    <source>
        <strain evidence="7 8">DSM 7309</strain>
    </source>
</reference>